<feature type="region of interest" description="Disordered" evidence="9">
    <location>
        <begin position="313"/>
        <end position="353"/>
    </location>
</feature>
<name>A0A6A0BAC6_9LACT</name>
<evidence type="ECO:0000256" key="4">
    <source>
        <dbReference type="ARBA" id="ARBA00022692"/>
    </source>
</evidence>
<evidence type="ECO:0000259" key="10">
    <source>
        <dbReference type="PROSITE" id="PS51779"/>
    </source>
</evidence>
<dbReference type="GO" id="GO:0005886">
    <property type="term" value="C:plasma membrane"/>
    <property type="evidence" value="ECO:0007669"/>
    <property type="project" value="UniProtKB-SubCell"/>
</dbReference>
<feature type="region of interest" description="Disordered" evidence="9">
    <location>
        <begin position="1"/>
        <end position="64"/>
    </location>
</feature>
<keyword evidence="3 8" id="KW-0132">Cell division</keyword>
<evidence type="ECO:0000256" key="5">
    <source>
        <dbReference type="ARBA" id="ARBA00022989"/>
    </source>
</evidence>
<reference evidence="11 12" key="1">
    <citation type="submission" date="2020-02" db="EMBL/GenBank/DDBJ databases">
        <title>Draft genome sequence of Lactococcus sp. Hs30E4-3.</title>
        <authorList>
            <person name="Noda S."/>
            <person name="Yuki M."/>
            <person name="Ohkuma M."/>
        </authorList>
    </citation>
    <scope>NUCLEOTIDE SEQUENCE [LARGE SCALE GENOMIC DNA]</scope>
    <source>
        <strain evidence="11 12">Hs30E4-3</strain>
    </source>
</reference>
<dbReference type="RefSeq" id="WP_172208449.1">
    <property type="nucleotide sequence ID" value="NZ_BLLI01000022.1"/>
</dbReference>
<comment type="caution">
    <text evidence="11">The sequence shown here is derived from an EMBL/GenBank/DDBJ whole genome shotgun (WGS) entry which is preliminary data.</text>
</comment>
<dbReference type="HAMAP" id="MF_00912">
    <property type="entry name" value="DivIB"/>
    <property type="match status" value="1"/>
</dbReference>
<dbReference type="PANTHER" id="PTHR37820:SF1">
    <property type="entry name" value="CELL DIVISION PROTEIN FTSQ"/>
    <property type="match status" value="1"/>
</dbReference>
<evidence type="ECO:0000256" key="1">
    <source>
        <dbReference type="ARBA" id="ARBA00004370"/>
    </source>
</evidence>
<evidence type="ECO:0000256" key="7">
    <source>
        <dbReference type="ARBA" id="ARBA00023306"/>
    </source>
</evidence>
<dbReference type="Pfam" id="PF03799">
    <property type="entry name" value="FtsQ_DivIB_C"/>
    <property type="match status" value="1"/>
</dbReference>
<keyword evidence="2 8" id="KW-1003">Cell membrane</keyword>
<keyword evidence="6 8" id="KW-0472">Membrane</keyword>
<keyword evidence="7 8" id="KW-0131">Cell cycle</keyword>
<organism evidence="11 12">
    <name type="scientific">Pseudolactococcus hodotermopsidis</name>
    <dbReference type="NCBI Taxonomy" id="2709157"/>
    <lineage>
        <taxon>Bacteria</taxon>
        <taxon>Bacillati</taxon>
        <taxon>Bacillota</taxon>
        <taxon>Bacilli</taxon>
        <taxon>Lactobacillales</taxon>
        <taxon>Streptococcaceae</taxon>
        <taxon>Pseudolactococcus</taxon>
    </lineage>
</organism>
<comment type="similarity">
    <text evidence="8">Belongs to the FtsQ/DivIB family. DivIB subfamily.</text>
</comment>
<dbReference type="InterPro" id="IPR026580">
    <property type="entry name" value="DivIB"/>
</dbReference>
<evidence type="ECO:0000256" key="9">
    <source>
        <dbReference type="SAM" id="MobiDB-lite"/>
    </source>
</evidence>
<evidence type="ECO:0000256" key="3">
    <source>
        <dbReference type="ARBA" id="ARBA00022618"/>
    </source>
</evidence>
<proteinExistence type="inferred from homology"/>
<dbReference type="InterPro" id="IPR013685">
    <property type="entry name" value="POTRA_FtsQ_type"/>
</dbReference>
<dbReference type="PROSITE" id="PS51779">
    <property type="entry name" value="POTRA"/>
    <property type="match status" value="1"/>
</dbReference>
<dbReference type="InterPro" id="IPR050487">
    <property type="entry name" value="FtsQ_DivIB"/>
</dbReference>
<dbReference type="InterPro" id="IPR034746">
    <property type="entry name" value="POTRA"/>
</dbReference>
<dbReference type="GO" id="GO:0032153">
    <property type="term" value="C:cell division site"/>
    <property type="evidence" value="ECO:0007669"/>
    <property type="project" value="UniProtKB-UniRule"/>
</dbReference>
<dbReference type="PANTHER" id="PTHR37820">
    <property type="entry name" value="CELL DIVISION PROTEIN DIVIB"/>
    <property type="match status" value="1"/>
</dbReference>
<accession>A0A6A0BAC6</accession>
<dbReference type="Pfam" id="PF08478">
    <property type="entry name" value="POTRA_1"/>
    <property type="match status" value="1"/>
</dbReference>
<evidence type="ECO:0000256" key="8">
    <source>
        <dbReference type="HAMAP-Rule" id="MF_00912"/>
    </source>
</evidence>
<dbReference type="GO" id="GO:0043093">
    <property type="term" value="P:FtsZ-dependent cytokinesis"/>
    <property type="evidence" value="ECO:0007669"/>
    <property type="project" value="UniProtKB-UniRule"/>
</dbReference>
<feature type="compositionally biased region" description="Basic and acidic residues" evidence="9">
    <location>
        <begin position="15"/>
        <end position="31"/>
    </location>
</feature>
<dbReference type="EMBL" id="BLLI01000022">
    <property type="protein sequence ID" value="GFH42410.1"/>
    <property type="molecule type" value="Genomic_DNA"/>
</dbReference>
<feature type="compositionally biased region" description="Acidic residues" evidence="9">
    <location>
        <begin position="333"/>
        <end position="353"/>
    </location>
</feature>
<evidence type="ECO:0000256" key="6">
    <source>
        <dbReference type="ARBA" id="ARBA00023136"/>
    </source>
</evidence>
<gene>
    <name evidence="8 11" type="primary">divIB</name>
    <name evidence="11" type="ORF">Hs30E_09610</name>
</gene>
<comment type="subcellular location">
    <subcellularLocation>
        <location evidence="8">Cell membrane</location>
        <topology evidence="8">Single-pass type II membrane protein</topology>
    </subcellularLocation>
    <subcellularLocation>
        <location evidence="1">Membrane</location>
    </subcellularLocation>
    <text evidence="8">Localizes to the division septum.</text>
</comment>
<feature type="transmembrane region" description="Helical" evidence="8">
    <location>
        <begin position="91"/>
        <end position="109"/>
    </location>
</feature>
<protein>
    <recommendedName>
        <fullName evidence="8">Cell division protein DivIB</fullName>
    </recommendedName>
</protein>
<evidence type="ECO:0000313" key="12">
    <source>
        <dbReference type="Proteomes" id="UP000480303"/>
    </source>
</evidence>
<keyword evidence="4 8" id="KW-0812">Transmembrane</keyword>
<sequence length="353" mass="39515">MADKEIKELTPWQKHHAEFERKKAEVAEKEQQVSGKKLSESANAAPLKTTKNVTDTESEPVAERQQTPSLLVKFKSNFTNAKSISDVLVKMWFFLLIAAVIFIGSLYVVSPLSKIASFTPTGNAHETSEQIADATGIKTNDHVWQIIKSEKALSQKIVAAFPRVKSAQINWHFPNDFSAKITEFPESLYLKTGNDYYLVLSNGTILTDEKIDGTQLAERPILIDFTEKEVKAFVIAYETLKPEIKAQITNVTKVPTKVSKDFIALDMKDGNQVRVPLMQLAEKLPYYTSIAENITESSVIDMEAGAYAKSKAAYQQDLDDEAADEKSKKDSENTVDETAQESILEDEQEMYSD</sequence>
<dbReference type="Gene3D" id="3.40.50.10960">
    <property type="match status" value="1"/>
</dbReference>
<evidence type="ECO:0000256" key="2">
    <source>
        <dbReference type="ARBA" id="ARBA00022475"/>
    </source>
</evidence>
<evidence type="ECO:0000313" key="11">
    <source>
        <dbReference type="EMBL" id="GFH42410.1"/>
    </source>
</evidence>
<keyword evidence="5 8" id="KW-1133">Transmembrane helix</keyword>
<keyword evidence="12" id="KW-1185">Reference proteome</keyword>
<comment type="function">
    <text evidence="8">Cell division protein that may be involved in stabilizing or promoting the assembly of the division complex.</text>
</comment>
<dbReference type="InterPro" id="IPR005548">
    <property type="entry name" value="Cell_div_FtsQ/DivIB_C"/>
</dbReference>
<feature type="domain" description="POTRA" evidence="10">
    <location>
        <begin position="113"/>
        <end position="184"/>
    </location>
</feature>
<dbReference type="AlphaFoldDB" id="A0A6A0BAC6"/>
<dbReference type="Proteomes" id="UP000480303">
    <property type="component" value="Unassembled WGS sequence"/>
</dbReference>